<gene>
    <name evidence="13" type="primary">dnaN</name>
    <name evidence="13" type="ORF">JF887_10380</name>
</gene>
<dbReference type="EMBL" id="JAEKNN010000052">
    <property type="protein sequence ID" value="MBJ7609816.1"/>
    <property type="molecule type" value="Genomic_DNA"/>
</dbReference>
<evidence type="ECO:0000256" key="5">
    <source>
        <dbReference type="ARBA" id="ARBA00022695"/>
    </source>
</evidence>
<dbReference type="Pfam" id="PF02767">
    <property type="entry name" value="DNA_pol3_beta_2"/>
    <property type="match status" value="1"/>
</dbReference>
<dbReference type="InterPro" id="IPR022634">
    <property type="entry name" value="DNA_polIII_beta_N"/>
</dbReference>
<evidence type="ECO:0000259" key="10">
    <source>
        <dbReference type="Pfam" id="PF00712"/>
    </source>
</evidence>
<evidence type="ECO:0000259" key="12">
    <source>
        <dbReference type="Pfam" id="PF02768"/>
    </source>
</evidence>
<evidence type="ECO:0000256" key="7">
    <source>
        <dbReference type="ARBA" id="ARBA00022932"/>
    </source>
</evidence>
<protein>
    <recommendedName>
        <fullName evidence="9">Beta sliding clamp</fullName>
    </recommendedName>
</protein>
<keyword evidence="8" id="KW-0238">DNA-binding</keyword>
<dbReference type="InterPro" id="IPR022637">
    <property type="entry name" value="DNA_polIII_beta_cen"/>
</dbReference>
<comment type="caution">
    <text evidence="13">The sequence shown here is derived from an EMBL/GenBank/DDBJ whole genome shotgun (WGS) entry which is preliminary data.</text>
</comment>
<organism evidence="13 14">
    <name type="scientific">Candidatus Amunia macphersoniae</name>
    <dbReference type="NCBI Taxonomy" id="3127014"/>
    <lineage>
        <taxon>Bacteria</taxon>
        <taxon>Bacillati</taxon>
        <taxon>Candidatus Dormiibacterota</taxon>
        <taxon>Candidatus Dormibacteria</taxon>
        <taxon>Candidatus Aeolococcales</taxon>
        <taxon>Candidatus Aeolococcaceae</taxon>
        <taxon>Candidatus Amunia</taxon>
    </lineage>
</organism>
<dbReference type="InterPro" id="IPR022635">
    <property type="entry name" value="DNA_polIII_beta_C"/>
</dbReference>
<comment type="subcellular location">
    <subcellularLocation>
        <location evidence="1 9">Cytoplasm</location>
    </subcellularLocation>
</comment>
<dbReference type="Gene3D" id="3.70.10.10">
    <property type="match status" value="1"/>
</dbReference>
<dbReference type="GO" id="GO:0006271">
    <property type="term" value="P:DNA strand elongation involved in DNA replication"/>
    <property type="evidence" value="ECO:0007669"/>
    <property type="project" value="TreeGrafter"/>
</dbReference>
<dbReference type="Proteomes" id="UP000614410">
    <property type="component" value="Unassembled WGS sequence"/>
</dbReference>
<keyword evidence="4 9" id="KW-0808">Transferase</keyword>
<evidence type="ECO:0000256" key="4">
    <source>
        <dbReference type="ARBA" id="ARBA00022679"/>
    </source>
</evidence>
<evidence type="ECO:0000256" key="3">
    <source>
        <dbReference type="ARBA" id="ARBA00022490"/>
    </source>
</evidence>
<evidence type="ECO:0000256" key="8">
    <source>
        <dbReference type="ARBA" id="ARBA00023125"/>
    </source>
</evidence>
<accession>A0A934NGW3</accession>
<dbReference type="InterPro" id="IPR046938">
    <property type="entry name" value="DNA_clamp_sf"/>
</dbReference>
<dbReference type="GO" id="GO:0003677">
    <property type="term" value="F:DNA binding"/>
    <property type="evidence" value="ECO:0007669"/>
    <property type="project" value="UniProtKB-UniRule"/>
</dbReference>
<evidence type="ECO:0000256" key="1">
    <source>
        <dbReference type="ARBA" id="ARBA00004496"/>
    </source>
</evidence>
<name>A0A934NGW3_9BACT</name>
<dbReference type="GO" id="GO:0005737">
    <property type="term" value="C:cytoplasm"/>
    <property type="evidence" value="ECO:0007669"/>
    <property type="project" value="UniProtKB-SubCell"/>
</dbReference>
<evidence type="ECO:0000256" key="2">
    <source>
        <dbReference type="ARBA" id="ARBA00010752"/>
    </source>
</evidence>
<dbReference type="GO" id="GO:0003887">
    <property type="term" value="F:DNA-directed DNA polymerase activity"/>
    <property type="evidence" value="ECO:0007669"/>
    <property type="project" value="UniProtKB-UniRule"/>
</dbReference>
<dbReference type="Pfam" id="PF02768">
    <property type="entry name" value="DNA_pol3_beta_3"/>
    <property type="match status" value="1"/>
</dbReference>
<evidence type="ECO:0000256" key="9">
    <source>
        <dbReference type="PIRNR" id="PIRNR000804"/>
    </source>
</evidence>
<sequence length="386" mass="40780">MSGHNQATREVLRSMKCSVSPSALSAALSLVSRAVSPRSTLPVLGNVLLETTSGGLRVTATNLDLAIAATVPAEVELDGRTTVPARLISEYVASLAEAPCTMELEPSTQVLHLSCGVHRTNLHGIDAVEFPPLPARDADAAIELDAPVFANAVTQTAMAASADEASPVLTGVLFAVEGDRLTLAATDRHRLAVKTLDVQSSGQKPFTGSVIVPSRHLSEVARAVNPSRPTVSISFSDQRNQVFFNLKDVDISSRLIEGNYPNYAQVIPGESSTTVKLPTASLLREAKTASVLARDAANPVRLRVGENTLTLVAQTAEVGDDEAPLSASVNGDDVQIAFNARYVLDALSVLDSDEVQLSFNGSLQPGVIRPSGRDDYLCIIMPVRVP</sequence>
<keyword evidence="7 9" id="KW-0239">DNA-directed DNA polymerase</keyword>
<dbReference type="Pfam" id="PF00712">
    <property type="entry name" value="DNA_pol3_beta"/>
    <property type="match status" value="1"/>
</dbReference>
<dbReference type="Gene3D" id="3.10.150.10">
    <property type="entry name" value="DNA Polymerase III, subunit A, domain 2"/>
    <property type="match status" value="1"/>
</dbReference>
<comment type="function">
    <text evidence="9">Confers DNA tethering and processivity to DNA polymerases and other proteins. Acts as a clamp, forming a ring around DNA (a reaction catalyzed by the clamp-loading complex) which diffuses in an ATP-independent manner freely and bidirectionally along dsDNA. Initially characterized for its ability to contact the catalytic subunit of DNA polymerase III (Pol III), a complex, multichain enzyme responsible for most of the replicative synthesis in bacteria; Pol III exhibits 3'-5' exonuclease proofreading activity. The beta chain is required for initiation of replication as well as for processivity of DNA replication.</text>
</comment>
<reference evidence="13 14" key="1">
    <citation type="submission" date="2020-10" db="EMBL/GenBank/DDBJ databases">
        <title>Ca. Dormibacterota MAGs.</title>
        <authorList>
            <person name="Montgomery K."/>
        </authorList>
    </citation>
    <scope>NUCLEOTIDE SEQUENCE [LARGE SCALE GENOMIC DNA]</scope>
    <source>
        <strain evidence="13">Mitchell_Peninsula_5</strain>
    </source>
</reference>
<keyword evidence="6 9" id="KW-0235">DNA replication</keyword>
<evidence type="ECO:0000313" key="13">
    <source>
        <dbReference type="EMBL" id="MBJ7609816.1"/>
    </source>
</evidence>
<dbReference type="AlphaFoldDB" id="A0A934NGW3"/>
<evidence type="ECO:0000259" key="11">
    <source>
        <dbReference type="Pfam" id="PF02767"/>
    </source>
</evidence>
<keyword evidence="5 9" id="KW-0548">Nucleotidyltransferase</keyword>
<dbReference type="GO" id="GO:0009360">
    <property type="term" value="C:DNA polymerase III complex"/>
    <property type="evidence" value="ECO:0007669"/>
    <property type="project" value="InterPro"/>
</dbReference>
<dbReference type="NCBIfam" id="TIGR00663">
    <property type="entry name" value="dnan"/>
    <property type="match status" value="1"/>
</dbReference>
<comment type="similarity">
    <text evidence="2 9">Belongs to the beta sliding clamp family.</text>
</comment>
<proteinExistence type="inferred from homology"/>
<dbReference type="InterPro" id="IPR001001">
    <property type="entry name" value="DNA_polIII_beta"/>
</dbReference>
<dbReference type="SMART" id="SM00480">
    <property type="entry name" value="POL3Bc"/>
    <property type="match status" value="1"/>
</dbReference>
<evidence type="ECO:0000256" key="6">
    <source>
        <dbReference type="ARBA" id="ARBA00022705"/>
    </source>
</evidence>
<dbReference type="PIRSF" id="PIRSF000804">
    <property type="entry name" value="DNA_pol_III_b"/>
    <property type="match status" value="1"/>
</dbReference>
<keyword evidence="3 9" id="KW-0963">Cytoplasm</keyword>
<feature type="domain" description="DNA polymerase III beta sliding clamp N-terminal" evidence="10">
    <location>
        <begin position="15"/>
        <end position="134"/>
    </location>
</feature>
<evidence type="ECO:0000313" key="14">
    <source>
        <dbReference type="Proteomes" id="UP000614410"/>
    </source>
</evidence>
<feature type="domain" description="DNA polymerase III beta sliding clamp central" evidence="11">
    <location>
        <begin position="144"/>
        <end position="262"/>
    </location>
</feature>
<comment type="subunit">
    <text evidence="9">Forms a ring-shaped head-to-tail homodimer around DNA.</text>
</comment>
<dbReference type="SUPFAM" id="SSF55979">
    <property type="entry name" value="DNA clamp"/>
    <property type="match status" value="3"/>
</dbReference>
<dbReference type="GO" id="GO:0008408">
    <property type="term" value="F:3'-5' exonuclease activity"/>
    <property type="evidence" value="ECO:0007669"/>
    <property type="project" value="InterPro"/>
</dbReference>
<dbReference type="PANTHER" id="PTHR30478:SF0">
    <property type="entry name" value="BETA SLIDING CLAMP"/>
    <property type="match status" value="1"/>
</dbReference>
<dbReference type="CDD" id="cd00140">
    <property type="entry name" value="beta_clamp"/>
    <property type="match status" value="1"/>
</dbReference>
<dbReference type="PANTHER" id="PTHR30478">
    <property type="entry name" value="DNA POLYMERASE III SUBUNIT BETA"/>
    <property type="match status" value="1"/>
</dbReference>
<feature type="domain" description="DNA polymerase III beta sliding clamp C-terminal" evidence="12">
    <location>
        <begin position="265"/>
        <end position="384"/>
    </location>
</feature>